<dbReference type="AlphaFoldDB" id="A0A3B0W8R7"/>
<dbReference type="InterPro" id="IPR045630">
    <property type="entry name" value="DUF6316"/>
</dbReference>
<dbReference type="EMBL" id="UOFD01000033">
    <property type="protein sequence ID" value="VAW51661.1"/>
    <property type="molecule type" value="Genomic_DNA"/>
</dbReference>
<feature type="domain" description="DUF6316" evidence="1">
    <location>
        <begin position="5"/>
        <end position="56"/>
    </location>
</feature>
<organism evidence="2">
    <name type="scientific">hydrothermal vent metagenome</name>
    <dbReference type="NCBI Taxonomy" id="652676"/>
    <lineage>
        <taxon>unclassified sequences</taxon>
        <taxon>metagenomes</taxon>
        <taxon>ecological metagenomes</taxon>
    </lineage>
</organism>
<dbReference type="Pfam" id="PF19837">
    <property type="entry name" value="DUF6316"/>
    <property type="match status" value="1"/>
</dbReference>
<gene>
    <name evidence="2" type="ORF">MNBD_GAMMA06-367</name>
</gene>
<accession>A0A3B0W8R7</accession>
<evidence type="ECO:0000259" key="1">
    <source>
        <dbReference type="Pfam" id="PF19837"/>
    </source>
</evidence>
<evidence type="ECO:0000313" key="2">
    <source>
        <dbReference type="EMBL" id="VAW51661.1"/>
    </source>
</evidence>
<proteinExistence type="predicted"/>
<name>A0A3B0W8R7_9ZZZZ</name>
<reference evidence="2" key="1">
    <citation type="submission" date="2018-06" db="EMBL/GenBank/DDBJ databases">
        <authorList>
            <person name="Zhirakovskaya E."/>
        </authorList>
    </citation>
    <scope>NUCLEOTIDE SEQUENCE</scope>
</reference>
<sequence>MDRSGDRKDGEIYFQVDRFVAQNGAWYYMTREGTERGPFKSKKEAKSDLSLYIRHQRDLDALGR</sequence>
<protein>
    <recommendedName>
        <fullName evidence="1">DUF6316 domain-containing protein</fullName>
    </recommendedName>
</protein>